<gene>
    <name evidence="2" type="primary">DIM1_1</name>
    <name evidence="2" type="ORF">V5O48_010720</name>
</gene>
<evidence type="ECO:0000313" key="3">
    <source>
        <dbReference type="Proteomes" id="UP001465976"/>
    </source>
</evidence>
<keyword evidence="2" id="KW-0489">Methyltransferase</keyword>
<feature type="compositionally biased region" description="Basic and acidic residues" evidence="1">
    <location>
        <begin position="1"/>
        <end position="10"/>
    </location>
</feature>
<keyword evidence="3" id="KW-1185">Reference proteome</keyword>
<comment type="caution">
    <text evidence="2">The sequence shown here is derived from an EMBL/GenBank/DDBJ whole genome shotgun (WGS) entry which is preliminary data.</text>
</comment>
<evidence type="ECO:0000256" key="1">
    <source>
        <dbReference type="SAM" id="MobiDB-lite"/>
    </source>
</evidence>
<keyword evidence="2" id="KW-0808">Transferase</keyword>
<dbReference type="EC" id="2.1.1.183" evidence="2"/>
<dbReference type="Proteomes" id="UP001465976">
    <property type="component" value="Unassembled WGS sequence"/>
</dbReference>
<reference evidence="2 3" key="1">
    <citation type="submission" date="2024-02" db="EMBL/GenBank/DDBJ databases">
        <title>A draft genome for the cacao thread blight pathogen Marasmius crinis-equi.</title>
        <authorList>
            <person name="Cohen S.P."/>
            <person name="Baruah I.K."/>
            <person name="Amoako-Attah I."/>
            <person name="Bukari Y."/>
            <person name="Meinhardt L.W."/>
            <person name="Bailey B.A."/>
        </authorList>
    </citation>
    <scope>NUCLEOTIDE SEQUENCE [LARGE SCALE GENOMIC DNA]</scope>
    <source>
        <strain evidence="2 3">GH-76</strain>
    </source>
</reference>
<organism evidence="2 3">
    <name type="scientific">Marasmius crinis-equi</name>
    <dbReference type="NCBI Taxonomy" id="585013"/>
    <lineage>
        <taxon>Eukaryota</taxon>
        <taxon>Fungi</taxon>
        <taxon>Dikarya</taxon>
        <taxon>Basidiomycota</taxon>
        <taxon>Agaricomycotina</taxon>
        <taxon>Agaricomycetes</taxon>
        <taxon>Agaricomycetidae</taxon>
        <taxon>Agaricales</taxon>
        <taxon>Marasmiineae</taxon>
        <taxon>Marasmiaceae</taxon>
        <taxon>Marasmius</taxon>
    </lineage>
</organism>
<evidence type="ECO:0000313" key="2">
    <source>
        <dbReference type="EMBL" id="KAL0571250.1"/>
    </source>
</evidence>
<protein>
    <submittedName>
        <fullName evidence="2">Dimethyladenosine transferase</fullName>
        <ecNumber evidence="2">2.1.1.183</ecNumber>
    </submittedName>
</protein>
<feature type="region of interest" description="Disordered" evidence="1">
    <location>
        <begin position="1"/>
        <end position="55"/>
    </location>
</feature>
<accession>A0ABR3F867</accession>
<dbReference type="EMBL" id="JBAHYK010000797">
    <property type="protein sequence ID" value="KAL0571250.1"/>
    <property type="molecule type" value="Genomic_DNA"/>
</dbReference>
<feature type="compositionally biased region" description="Polar residues" evidence="1">
    <location>
        <begin position="27"/>
        <end position="42"/>
    </location>
</feature>
<name>A0ABR3F867_9AGAR</name>
<feature type="non-terminal residue" evidence="2">
    <location>
        <position position="55"/>
    </location>
</feature>
<proteinExistence type="predicted"/>
<sequence>MPKATTDRFSRAHQPSAKAQKNKEEGSSSSAARNPIFNTEQFGQHILKNPSVAQT</sequence>
<dbReference type="GO" id="GO:0052909">
    <property type="term" value="F:18S rRNA (adenine(1779)-N(6)/adenine(1780)-N(6))-dimethyltransferase activity"/>
    <property type="evidence" value="ECO:0007669"/>
    <property type="project" value="UniProtKB-EC"/>
</dbReference>